<dbReference type="NCBIfam" id="TIGR00065">
    <property type="entry name" value="ftsZ"/>
    <property type="match status" value="1"/>
</dbReference>
<name>A0ABD3RC05_9STRA</name>
<feature type="compositionally biased region" description="Low complexity" evidence="4">
    <location>
        <begin position="571"/>
        <end position="582"/>
    </location>
</feature>
<comment type="caution">
    <text evidence="7">The sequence shown here is derived from an EMBL/GenBank/DDBJ whole genome shotgun (WGS) entry which is preliminary data.</text>
</comment>
<feature type="compositionally biased region" description="Low complexity" evidence="4">
    <location>
        <begin position="58"/>
        <end position="69"/>
    </location>
</feature>
<dbReference type="InterPro" id="IPR017975">
    <property type="entry name" value="Tubulin_CS"/>
</dbReference>
<protein>
    <recommendedName>
        <fullName evidence="9">Plastid division protein FtsZ</fullName>
    </recommendedName>
</protein>
<keyword evidence="8" id="KW-1185">Reference proteome</keyword>
<evidence type="ECO:0000256" key="3">
    <source>
        <dbReference type="ARBA" id="ARBA00023134"/>
    </source>
</evidence>
<dbReference type="CDD" id="cd02201">
    <property type="entry name" value="FtsZ_type1"/>
    <property type="match status" value="1"/>
</dbReference>
<dbReference type="AlphaFoldDB" id="A0ABD3RC05"/>
<dbReference type="InterPro" id="IPR003008">
    <property type="entry name" value="Tubulin_FtsZ_GTPase"/>
</dbReference>
<keyword evidence="2" id="KW-0547">Nucleotide-binding</keyword>
<feature type="region of interest" description="Disordered" evidence="4">
    <location>
        <begin position="527"/>
        <end position="600"/>
    </location>
</feature>
<dbReference type="SUPFAM" id="SSF52490">
    <property type="entry name" value="Tubulin nucleotide-binding domain-like"/>
    <property type="match status" value="1"/>
</dbReference>
<dbReference type="HAMAP" id="MF_00909">
    <property type="entry name" value="FtsZ"/>
    <property type="match status" value="1"/>
</dbReference>
<dbReference type="InterPro" id="IPR018316">
    <property type="entry name" value="Tubulin/FtsZ_2-layer-sand-dom"/>
</dbReference>
<dbReference type="Gene3D" id="3.30.1330.20">
    <property type="entry name" value="Tubulin/FtsZ, C-terminal domain"/>
    <property type="match status" value="1"/>
</dbReference>
<sequence>MMWSRYATAALMASSLAGCPPGNSHTTWAFVPSSSSSSSSSSSHPLSLRRHPTRRGRPSGSSPSSLSSSRQRRRQRRRRPSPTTAVFAAAYDDGVVGDDPRDDVTRVGGRSKTIMTVVNPDQRPYLEYDYDDDDDDYRTSFASAVASGWKPARGSFAGISSRSSMAVGVGIDTALSMIRDRLADATGALLPDGGLSPCVIKVIGVGGGGCNAVDRMLDTRVSGVDFWALNTDAQALGRSKARGARVLNIGSAATRGLGAGGNPDVGKLAAEESRAEIAAMVEGTDLCFVTSGMGGGTGSGAAPVVAEVSKEAGALTIGIVTKPFRFEGKRRMRQAIAAIERLKQHVDTVIVVSNDRLLDIIPEDTPMNRAFAVADDILRQGVVGISEIIVKPGLINVDFADVRSVMSDAGTALMGIGIGKGKTGAEDAARAAISSPLLDSSIDNAKGVVFNISGGEGLSLTDVNRAARLIYDSVEEDANVIFGALIDDSLDDSISITVLATGFADVNKQNLEFLNDVVSGNMIARDRKRKAGTTGGTAAIGDGGRTGGGASMSRRQKPAYNDDDYMEDEPPMSSSTSTPPSSGGDGGRIPDFLKSLKRRQ</sequence>
<dbReference type="PROSITE" id="PS01135">
    <property type="entry name" value="FTSZ_2"/>
    <property type="match status" value="1"/>
</dbReference>
<gene>
    <name evidence="7" type="ORF">ACHAXA_003528</name>
</gene>
<dbReference type="InterPro" id="IPR037103">
    <property type="entry name" value="Tubulin/FtsZ-like_C"/>
</dbReference>
<dbReference type="Pfam" id="PF12327">
    <property type="entry name" value="FtsZ_C"/>
    <property type="match status" value="1"/>
</dbReference>
<feature type="compositionally biased region" description="Low complexity" evidence="4">
    <location>
        <begin position="33"/>
        <end position="43"/>
    </location>
</feature>
<dbReference type="InterPro" id="IPR024757">
    <property type="entry name" value="FtsZ_C"/>
</dbReference>
<dbReference type="PRINTS" id="PR00423">
    <property type="entry name" value="CELLDVISFTSZ"/>
</dbReference>
<dbReference type="Gene3D" id="3.40.50.1440">
    <property type="entry name" value="Tubulin/FtsZ, GTPase domain"/>
    <property type="match status" value="1"/>
</dbReference>
<feature type="compositionally biased region" description="Acidic residues" evidence="4">
    <location>
        <begin position="561"/>
        <end position="570"/>
    </location>
</feature>
<evidence type="ECO:0000256" key="2">
    <source>
        <dbReference type="ARBA" id="ARBA00022741"/>
    </source>
</evidence>
<reference evidence="7 8" key="1">
    <citation type="submission" date="2024-10" db="EMBL/GenBank/DDBJ databases">
        <title>Updated reference genomes for cyclostephanoid diatoms.</title>
        <authorList>
            <person name="Roberts W.R."/>
            <person name="Alverson A.J."/>
        </authorList>
    </citation>
    <scope>NUCLEOTIDE SEQUENCE [LARGE SCALE GENOMIC DNA]</scope>
    <source>
        <strain evidence="7 8">AJA228-03</strain>
    </source>
</reference>
<organism evidence="7 8">
    <name type="scientific">Cyclostephanos tholiformis</name>
    <dbReference type="NCBI Taxonomy" id="382380"/>
    <lineage>
        <taxon>Eukaryota</taxon>
        <taxon>Sar</taxon>
        <taxon>Stramenopiles</taxon>
        <taxon>Ochrophyta</taxon>
        <taxon>Bacillariophyta</taxon>
        <taxon>Coscinodiscophyceae</taxon>
        <taxon>Thalassiosirophycidae</taxon>
        <taxon>Stephanodiscales</taxon>
        <taxon>Stephanodiscaceae</taxon>
        <taxon>Cyclostephanos</taxon>
    </lineage>
</organism>
<feature type="domain" description="Tubulin/FtsZ 2-layer sandwich" evidence="6">
    <location>
        <begin position="395"/>
        <end position="512"/>
    </location>
</feature>
<dbReference type="InterPro" id="IPR008280">
    <property type="entry name" value="Tub_FtsZ_C"/>
</dbReference>
<evidence type="ECO:0000259" key="6">
    <source>
        <dbReference type="SMART" id="SM00865"/>
    </source>
</evidence>
<dbReference type="InterPro" id="IPR000158">
    <property type="entry name" value="Cell_div_FtsZ"/>
</dbReference>
<dbReference type="SUPFAM" id="SSF55307">
    <property type="entry name" value="Tubulin C-terminal domain-like"/>
    <property type="match status" value="1"/>
</dbReference>
<feature type="compositionally biased region" description="Basic residues" evidence="4">
    <location>
        <begin position="70"/>
        <end position="80"/>
    </location>
</feature>
<dbReference type="PANTHER" id="PTHR30314:SF3">
    <property type="entry name" value="MITOCHONDRIAL DIVISION PROTEIN FSZA"/>
    <property type="match status" value="1"/>
</dbReference>
<feature type="region of interest" description="Disordered" evidence="4">
    <location>
        <begin position="31"/>
        <end position="89"/>
    </location>
</feature>
<proteinExistence type="inferred from homology"/>
<evidence type="ECO:0000313" key="7">
    <source>
        <dbReference type="EMBL" id="KAL3807701.1"/>
    </source>
</evidence>
<dbReference type="InterPro" id="IPR020805">
    <property type="entry name" value="Cell_div_FtsZ_CS"/>
</dbReference>
<evidence type="ECO:0008006" key="9">
    <source>
        <dbReference type="Google" id="ProtNLM"/>
    </source>
</evidence>
<accession>A0ABD3RC05</accession>
<dbReference type="SMART" id="SM00864">
    <property type="entry name" value="Tubulin"/>
    <property type="match status" value="1"/>
</dbReference>
<feature type="compositionally biased region" description="Gly residues" evidence="4">
    <location>
        <begin position="541"/>
        <end position="550"/>
    </location>
</feature>
<dbReference type="FunFam" id="3.40.50.1440:FF:000001">
    <property type="entry name" value="Cell division protein FtsZ"/>
    <property type="match status" value="1"/>
</dbReference>
<evidence type="ECO:0000256" key="4">
    <source>
        <dbReference type="SAM" id="MobiDB-lite"/>
    </source>
</evidence>
<keyword evidence="3" id="KW-0342">GTP-binding</keyword>
<evidence type="ECO:0000313" key="8">
    <source>
        <dbReference type="Proteomes" id="UP001530377"/>
    </source>
</evidence>
<dbReference type="SMART" id="SM00865">
    <property type="entry name" value="Tubulin_C"/>
    <property type="match status" value="1"/>
</dbReference>
<dbReference type="PANTHER" id="PTHR30314">
    <property type="entry name" value="CELL DIVISION PROTEIN FTSZ-RELATED"/>
    <property type="match status" value="1"/>
</dbReference>
<dbReference type="EMBL" id="JALLPB020000596">
    <property type="protein sequence ID" value="KAL3807701.1"/>
    <property type="molecule type" value="Genomic_DNA"/>
</dbReference>
<dbReference type="InterPro" id="IPR036525">
    <property type="entry name" value="Tubulin/FtsZ_GTPase_sf"/>
</dbReference>
<comment type="similarity">
    <text evidence="1">Belongs to the FtsZ family.</text>
</comment>
<dbReference type="PROSITE" id="PS51257">
    <property type="entry name" value="PROKAR_LIPOPROTEIN"/>
    <property type="match status" value="1"/>
</dbReference>
<dbReference type="GO" id="GO:0005525">
    <property type="term" value="F:GTP binding"/>
    <property type="evidence" value="ECO:0007669"/>
    <property type="project" value="UniProtKB-KW"/>
</dbReference>
<dbReference type="Pfam" id="PF00091">
    <property type="entry name" value="Tubulin"/>
    <property type="match status" value="1"/>
</dbReference>
<evidence type="ECO:0000256" key="1">
    <source>
        <dbReference type="ARBA" id="ARBA00009690"/>
    </source>
</evidence>
<feature type="domain" description="Tubulin/FtsZ GTPase" evidence="5">
    <location>
        <begin position="199"/>
        <end position="393"/>
    </location>
</feature>
<dbReference type="InterPro" id="IPR045061">
    <property type="entry name" value="FtsZ/CetZ"/>
</dbReference>
<feature type="compositionally biased region" description="Basic residues" evidence="4">
    <location>
        <begin position="47"/>
        <end position="57"/>
    </location>
</feature>
<dbReference type="PROSITE" id="PS00227">
    <property type="entry name" value="TUBULIN"/>
    <property type="match status" value="1"/>
</dbReference>
<dbReference type="Proteomes" id="UP001530377">
    <property type="component" value="Unassembled WGS sequence"/>
</dbReference>
<evidence type="ECO:0000259" key="5">
    <source>
        <dbReference type="SMART" id="SM00864"/>
    </source>
</evidence>